<evidence type="ECO:0000313" key="4">
    <source>
        <dbReference type="Proteomes" id="UP000001514"/>
    </source>
</evidence>
<feature type="repeat" description="PPR" evidence="2">
    <location>
        <begin position="123"/>
        <end position="157"/>
    </location>
</feature>
<dbReference type="PANTHER" id="PTHR47926:SF533">
    <property type="entry name" value="DYW DOMAIN-CONTAINING PROTEIN"/>
    <property type="match status" value="1"/>
</dbReference>
<dbReference type="Gramene" id="EFJ21382">
    <property type="protein sequence ID" value="EFJ21382"/>
    <property type="gene ID" value="SELMODRAFT_107260"/>
</dbReference>
<dbReference type="InterPro" id="IPR002885">
    <property type="entry name" value="PPR_rpt"/>
</dbReference>
<protein>
    <recommendedName>
        <fullName evidence="5">Pentatricopeptide repeat-containing protein</fullName>
    </recommendedName>
</protein>
<dbReference type="Gene3D" id="1.25.40.10">
    <property type="entry name" value="Tetratricopeptide repeat domain"/>
    <property type="match status" value="2"/>
</dbReference>
<dbReference type="FunFam" id="1.25.40.10:FF:000158">
    <property type="entry name" value="pentatricopeptide repeat-containing protein At2g33680"/>
    <property type="match status" value="1"/>
</dbReference>
<feature type="repeat" description="PPR" evidence="2">
    <location>
        <begin position="22"/>
        <end position="56"/>
    </location>
</feature>
<dbReference type="AlphaFoldDB" id="D8S210"/>
<dbReference type="InterPro" id="IPR046960">
    <property type="entry name" value="PPR_At4g14850-like_plant"/>
</dbReference>
<organism evidence="4">
    <name type="scientific">Selaginella moellendorffii</name>
    <name type="common">Spikemoss</name>
    <dbReference type="NCBI Taxonomy" id="88036"/>
    <lineage>
        <taxon>Eukaryota</taxon>
        <taxon>Viridiplantae</taxon>
        <taxon>Streptophyta</taxon>
        <taxon>Embryophyta</taxon>
        <taxon>Tracheophyta</taxon>
        <taxon>Lycopodiopsida</taxon>
        <taxon>Selaginellales</taxon>
        <taxon>Selaginellaceae</taxon>
        <taxon>Selaginella</taxon>
    </lineage>
</organism>
<dbReference type="PROSITE" id="PS51375">
    <property type="entry name" value="PPR"/>
    <property type="match status" value="2"/>
</dbReference>
<dbReference type="Pfam" id="PF01535">
    <property type="entry name" value="PPR"/>
    <property type="match status" value="1"/>
</dbReference>
<dbReference type="KEGG" id="smo:SELMODRAFT_107260"/>
<evidence type="ECO:0008006" key="5">
    <source>
        <dbReference type="Google" id="ProtNLM"/>
    </source>
</evidence>
<dbReference type="NCBIfam" id="TIGR00756">
    <property type="entry name" value="PPR"/>
    <property type="match status" value="1"/>
</dbReference>
<gene>
    <name evidence="3" type="ORF">SELMODRAFT_107260</name>
</gene>
<dbReference type="InParanoid" id="D8S210"/>
<dbReference type="HOGENOM" id="CLU_002706_0_0_1"/>
<evidence type="ECO:0000256" key="2">
    <source>
        <dbReference type="PROSITE-ProRule" id="PRU00708"/>
    </source>
</evidence>
<dbReference type="PANTHER" id="PTHR47926">
    <property type="entry name" value="PENTATRICOPEPTIDE REPEAT-CONTAINING PROTEIN"/>
    <property type="match status" value="1"/>
</dbReference>
<dbReference type="Proteomes" id="UP000001514">
    <property type="component" value="Unassembled WGS sequence"/>
</dbReference>
<sequence>MYGKCGKPDDAAAVFANLKFKSLIAWNAMIGAWSHNVRGREAMHLFCRMDQEGIQKDRITYLNILEALGHGSFLREAKVIHARIVASGLDSEVAIGNAIVNMYGKAGSLAAAKLAFDGLKLRDVVSWTSIIAAYSRQGRHREVPALSCEMHLEGVKANGITFVHILHAFSHSGLVREGCLCFASMMVDHGLHATRELCGCMVDLLGKAGWILEAQDMINAMPFQPDAVSWTSLLNACVIHSEVPDRARHAAAGAYKLEDKDFGAPYVALSNLYFTQSSSQGTSLSCSFLSLTSSCRIIVKFDRGYAIQSLLHSATDSPLRPQVRVILGLSLLSGHAWEVRCSITNGASGSSLFHGNGRNPWLGQEVTR</sequence>
<evidence type="ECO:0000256" key="1">
    <source>
        <dbReference type="ARBA" id="ARBA00022737"/>
    </source>
</evidence>
<dbReference type="InterPro" id="IPR011990">
    <property type="entry name" value="TPR-like_helical_dom_sf"/>
</dbReference>
<name>D8S210_SELML</name>
<dbReference type="eggNOG" id="KOG4197">
    <property type="taxonomic scope" value="Eukaryota"/>
</dbReference>
<dbReference type="EMBL" id="GL377599">
    <property type="protein sequence ID" value="EFJ21382.1"/>
    <property type="molecule type" value="Genomic_DNA"/>
</dbReference>
<dbReference type="STRING" id="88036.D8S210"/>
<proteinExistence type="predicted"/>
<dbReference type="GO" id="GO:0009451">
    <property type="term" value="P:RNA modification"/>
    <property type="evidence" value="ECO:0007669"/>
    <property type="project" value="InterPro"/>
</dbReference>
<dbReference type="Pfam" id="PF13041">
    <property type="entry name" value="PPR_2"/>
    <property type="match status" value="1"/>
</dbReference>
<accession>D8S210</accession>
<keyword evidence="4" id="KW-1185">Reference proteome</keyword>
<dbReference type="GO" id="GO:0003723">
    <property type="term" value="F:RNA binding"/>
    <property type="evidence" value="ECO:0007669"/>
    <property type="project" value="InterPro"/>
</dbReference>
<dbReference type="OrthoDB" id="185373at2759"/>
<dbReference type="GO" id="GO:0048731">
    <property type="term" value="P:system development"/>
    <property type="evidence" value="ECO:0007669"/>
    <property type="project" value="UniProtKB-ARBA"/>
</dbReference>
<evidence type="ECO:0000313" key="3">
    <source>
        <dbReference type="EMBL" id="EFJ21382.1"/>
    </source>
</evidence>
<reference evidence="3 4" key="1">
    <citation type="journal article" date="2011" name="Science">
        <title>The Selaginella genome identifies genetic changes associated with the evolution of vascular plants.</title>
        <authorList>
            <person name="Banks J.A."/>
            <person name="Nishiyama T."/>
            <person name="Hasebe M."/>
            <person name="Bowman J.L."/>
            <person name="Gribskov M."/>
            <person name="dePamphilis C."/>
            <person name="Albert V.A."/>
            <person name="Aono N."/>
            <person name="Aoyama T."/>
            <person name="Ambrose B.A."/>
            <person name="Ashton N.W."/>
            <person name="Axtell M.J."/>
            <person name="Barker E."/>
            <person name="Barker M.S."/>
            <person name="Bennetzen J.L."/>
            <person name="Bonawitz N.D."/>
            <person name="Chapple C."/>
            <person name="Cheng C."/>
            <person name="Correa L.G."/>
            <person name="Dacre M."/>
            <person name="DeBarry J."/>
            <person name="Dreyer I."/>
            <person name="Elias M."/>
            <person name="Engstrom E.M."/>
            <person name="Estelle M."/>
            <person name="Feng L."/>
            <person name="Finet C."/>
            <person name="Floyd S.K."/>
            <person name="Frommer W.B."/>
            <person name="Fujita T."/>
            <person name="Gramzow L."/>
            <person name="Gutensohn M."/>
            <person name="Harholt J."/>
            <person name="Hattori M."/>
            <person name="Heyl A."/>
            <person name="Hirai T."/>
            <person name="Hiwatashi Y."/>
            <person name="Ishikawa M."/>
            <person name="Iwata M."/>
            <person name="Karol K.G."/>
            <person name="Koehler B."/>
            <person name="Kolukisaoglu U."/>
            <person name="Kubo M."/>
            <person name="Kurata T."/>
            <person name="Lalonde S."/>
            <person name="Li K."/>
            <person name="Li Y."/>
            <person name="Litt A."/>
            <person name="Lyons E."/>
            <person name="Manning G."/>
            <person name="Maruyama T."/>
            <person name="Michael T.P."/>
            <person name="Mikami K."/>
            <person name="Miyazaki S."/>
            <person name="Morinaga S."/>
            <person name="Murata T."/>
            <person name="Mueller-Roeber B."/>
            <person name="Nelson D.R."/>
            <person name="Obara M."/>
            <person name="Oguri Y."/>
            <person name="Olmstead R.G."/>
            <person name="Onodera N."/>
            <person name="Petersen B.L."/>
            <person name="Pils B."/>
            <person name="Prigge M."/>
            <person name="Rensing S.A."/>
            <person name="Riano-Pachon D.M."/>
            <person name="Roberts A.W."/>
            <person name="Sato Y."/>
            <person name="Scheller H.V."/>
            <person name="Schulz B."/>
            <person name="Schulz C."/>
            <person name="Shakirov E.V."/>
            <person name="Shibagaki N."/>
            <person name="Shinohara N."/>
            <person name="Shippen D.E."/>
            <person name="Soerensen I."/>
            <person name="Sotooka R."/>
            <person name="Sugimoto N."/>
            <person name="Sugita M."/>
            <person name="Sumikawa N."/>
            <person name="Tanurdzic M."/>
            <person name="Theissen G."/>
            <person name="Ulvskov P."/>
            <person name="Wakazuki S."/>
            <person name="Weng J.K."/>
            <person name="Willats W.W."/>
            <person name="Wipf D."/>
            <person name="Wolf P.G."/>
            <person name="Yang L."/>
            <person name="Zimmer A.D."/>
            <person name="Zhu Q."/>
            <person name="Mitros T."/>
            <person name="Hellsten U."/>
            <person name="Loque D."/>
            <person name="Otillar R."/>
            <person name="Salamov A."/>
            <person name="Schmutz J."/>
            <person name="Shapiro H."/>
            <person name="Lindquist E."/>
            <person name="Lucas S."/>
            <person name="Rokhsar D."/>
            <person name="Grigoriev I.V."/>
        </authorList>
    </citation>
    <scope>NUCLEOTIDE SEQUENCE [LARGE SCALE GENOMIC DNA]</scope>
</reference>
<keyword evidence="1" id="KW-0677">Repeat</keyword>